<dbReference type="Pfam" id="PF13302">
    <property type="entry name" value="Acetyltransf_3"/>
    <property type="match status" value="1"/>
</dbReference>
<sequence length="170" mass="19787">MDPEVTLRPIDLADLDDFYVWASDDRVNTWLHWDTFTSKEDFLNYMKSDMLPRPWMRAICYCGRPVGAISVAPYKGEDRCRGRLGYVLAWQYWGKGIVTKSVKSMLGTVFRDFEDLERVEALVDVENVGSQRVLEKSGFTKDGVLRRYWVHKGKVRDMILYSFISTDPLV</sequence>
<dbReference type="PANTHER" id="PTHR46067:SF27">
    <property type="entry name" value="ACYL-COA N-ACYLTRANSFERASES (NAT) SUPERFAMILY PROTEIN"/>
    <property type="match status" value="1"/>
</dbReference>
<dbReference type="SUPFAM" id="SSF55729">
    <property type="entry name" value="Acyl-CoA N-acyltransferases (Nat)"/>
    <property type="match status" value="1"/>
</dbReference>
<gene>
    <name evidence="2" type="ORF">FCM35_KLT11813</name>
</gene>
<proteinExistence type="predicted"/>
<dbReference type="OrthoDB" id="630895at2759"/>
<organism evidence="2 3">
    <name type="scientific">Carex littledalei</name>
    <dbReference type="NCBI Taxonomy" id="544730"/>
    <lineage>
        <taxon>Eukaryota</taxon>
        <taxon>Viridiplantae</taxon>
        <taxon>Streptophyta</taxon>
        <taxon>Embryophyta</taxon>
        <taxon>Tracheophyta</taxon>
        <taxon>Spermatophyta</taxon>
        <taxon>Magnoliopsida</taxon>
        <taxon>Liliopsida</taxon>
        <taxon>Poales</taxon>
        <taxon>Cyperaceae</taxon>
        <taxon>Cyperoideae</taxon>
        <taxon>Cariceae</taxon>
        <taxon>Carex</taxon>
        <taxon>Carex subgen. Euthyceras</taxon>
    </lineage>
</organism>
<dbReference type="PANTHER" id="PTHR46067">
    <property type="entry name" value="ACYL-COA N-ACYLTRANSFERASES (NAT) SUPERFAMILY PROTEIN"/>
    <property type="match status" value="1"/>
</dbReference>
<accession>A0A833QLX4</accession>
<dbReference type="Gene3D" id="3.40.630.30">
    <property type="match status" value="1"/>
</dbReference>
<feature type="domain" description="N-acetyltransferase" evidence="1">
    <location>
        <begin position="5"/>
        <end position="162"/>
    </location>
</feature>
<evidence type="ECO:0000313" key="2">
    <source>
        <dbReference type="EMBL" id="KAF3324346.1"/>
    </source>
</evidence>
<dbReference type="AlphaFoldDB" id="A0A833QLX4"/>
<protein>
    <submittedName>
        <fullName evidence="2">N-acetyltransferase p20</fullName>
    </submittedName>
</protein>
<dbReference type="GO" id="GO:0016747">
    <property type="term" value="F:acyltransferase activity, transferring groups other than amino-acyl groups"/>
    <property type="evidence" value="ECO:0007669"/>
    <property type="project" value="InterPro"/>
</dbReference>
<name>A0A833QLX4_9POAL</name>
<evidence type="ECO:0000259" key="1">
    <source>
        <dbReference type="PROSITE" id="PS51186"/>
    </source>
</evidence>
<evidence type="ECO:0000313" key="3">
    <source>
        <dbReference type="Proteomes" id="UP000623129"/>
    </source>
</evidence>
<keyword evidence="2" id="KW-0808">Transferase</keyword>
<dbReference type="InterPro" id="IPR016181">
    <property type="entry name" value="Acyl_CoA_acyltransferase"/>
</dbReference>
<keyword evidence="3" id="KW-1185">Reference proteome</keyword>
<dbReference type="PROSITE" id="PS51186">
    <property type="entry name" value="GNAT"/>
    <property type="match status" value="1"/>
</dbReference>
<dbReference type="Proteomes" id="UP000623129">
    <property type="component" value="Unassembled WGS sequence"/>
</dbReference>
<dbReference type="InterPro" id="IPR000182">
    <property type="entry name" value="GNAT_dom"/>
</dbReference>
<dbReference type="EMBL" id="SWLB01000022">
    <property type="protein sequence ID" value="KAF3324346.1"/>
    <property type="molecule type" value="Genomic_DNA"/>
</dbReference>
<reference evidence="2" key="1">
    <citation type="submission" date="2020-01" db="EMBL/GenBank/DDBJ databases">
        <title>Genome sequence of Kobresia littledalei, the first chromosome-level genome in the family Cyperaceae.</title>
        <authorList>
            <person name="Qu G."/>
        </authorList>
    </citation>
    <scope>NUCLEOTIDE SEQUENCE</scope>
    <source>
        <strain evidence="2">C.B.Clarke</strain>
        <tissue evidence="2">Leaf</tissue>
    </source>
</reference>
<comment type="caution">
    <text evidence="2">The sequence shown here is derived from an EMBL/GenBank/DDBJ whole genome shotgun (WGS) entry which is preliminary data.</text>
</comment>